<dbReference type="PANTHER" id="PTHR31827:SF1">
    <property type="entry name" value="EMB|CAB89363.1"/>
    <property type="match status" value="1"/>
</dbReference>
<dbReference type="Proteomes" id="UP000332933">
    <property type="component" value="Unassembled WGS sequence"/>
</dbReference>
<gene>
    <name evidence="2" type="primary">Aste57867_23439</name>
    <name evidence="1" type="ORF">As57867_023368</name>
    <name evidence="2" type="ORF">ASTE57867_23439</name>
</gene>
<proteinExistence type="predicted"/>
<name>A0A485LN34_9STRA</name>
<dbReference type="EMBL" id="CAADRA010007296">
    <property type="protein sequence ID" value="VFU00085.1"/>
    <property type="molecule type" value="Genomic_DNA"/>
</dbReference>
<protein>
    <submittedName>
        <fullName evidence="2">Aste57867_23439 protein</fullName>
    </submittedName>
</protein>
<accession>A0A485LN34</accession>
<keyword evidence="3" id="KW-1185">Reference proteome</keyword>
<evidence type="ECO:0000313" key="3">
    <source>
        <dbReference type="Proteomes" id="UP000332933"/>
    </source>
</evidence>
<dbReference type="OrthoDB" id="73726at2759"/>
<sequence>MSSSTCHFNLCKYPALPDTVKCRFHRHRAMCLAPGCHNQVYARGLCTRHGGKRLCAFDGCHRHARLKQFCSSHAIDKSKKMCAHLGCTKQANVRDHCVRHGGRRQCHVSGCGTHARSGGYCRRHSKYGQPSTAIGDDSPFDVDVELLDLDWIDGDHSPMWIDDVKPIVTFVNLMQAIVGCKDGSRH</sequence>
<organism evidence="2 3">
    <name type="scientific">Aphanomyces stellatus</name>
    <dbReference type="NCBI Taxonomy" id="120398"/>
    <lineage>
        <taxon>Eukaryota</taxon>
        <taxon>Sar</taxon>
        <taxon>Stramenopiles</taxon>
        <taxon>Oomycota</taxon>
        <taxon>Saprolegniomycetes</taxon>
        <taxon>Saprolegniales</taxon>
        <taxon>Verrucalvaceae</taxon>
        <taxon>Aphanomyces</taxon>
    </lineage>
</organism>
<evidence type="ECO:0000313" key="1">
    <source>
        <dbReference type="EMBL" id="KAF0684585.1"/>
    </source>
</evidence>
<evidence type="ECO:0000313" key="2">
    <source>
        <dbReference type="EMBL" id="VFU00085.1"/>
    </source>
</evidence>
<reference evidence="2 3" key="1">
    <citation type="submission" date="2019-03" db="EMBL/GenBank/DDBJ databases">
        <authorList>
            <person name="Gaulin E."/>
            <person name="Dumas B."/>
        </authorList>
    </citation>
    <scope>NUCLEOTIDE SEQUENCE [LARGE SCALE GENOMIC DNA]</scope>
    <source>
        <strain evidence="2">CBS 568.67</strain>
    </source>
</reference>
<dbReference type="AlphaFoldDB" id="A0A485LN34"/>
<dbReference type="PANTHER" id="PTHR31827">
    <property type="entry name" value="EMB|CAB89363.1"/>
    <property type="match status" value="1"/>
</dbReference>
<reference evidence="1" key="2">
    <citation type="submission" date="2019-06" db="EMBL/GenBank/DDBJ databases">
        <title>Genomics analysis of Aphanomyces spp. identifies a new class of oomycete effector associated with host adaptation.</title>
        <authorList>
            <person name="Gaulin E."/>
        </authorList>
    </citation>
    <scope>NUCLEOTIDE SEQUENCE</scope>
    <source>
        <strain evidence="1">CBS 578.67</strain>
    </source>
</reference>
<dbReference type="EMBL" id="VJMH01007270">
    <property type="protein sequence ID" value="KAF0684585.1"/>
    <property type="molecule type" value="Genomic_DNA"/>
</dbReference>